<gene>
    <name evidence="2" type="ORF">ALQ73_200156</name>
</gene>
<dbReference type="InterPro" id="IPR038717">
    <property type="entry name" value="Tc1-like_DDE_dom"/>
</dbReference>
<dbReference type="SUPFAM" id="SSF53098">
    <property type="entry name" value="Ribonuclease H-like"/>
    <property type="match status" value="1"/>
</dbReference>
<dbReference type="PANTHER" id="PTHR30347:SF1">
    <property type="entry name" value="MECHANOSENSITIVE CHANNEL MSCK"/>
    <property type="match status" value="1"/>
</dbReference>
<dbReference type="InterPro" id="IPR052702">
    <property type="entry name" value="MscS-like_channel"/>
</dbReference>
<dbReference type="Proteomes" id="UP000276829">
    <property type="component" value="Unassembled WGS sequence"/>
</dbReference>
<dbReference type="SMART" id="SM00530">
    <property type="entry name" value="HTH_XRE"/>
    <property type="match status" value="1"/>
</dbReference>
<evidence type="ECO:0000259" key="1">
    <source>
        <dbReference type="PROSITE" id="PS50994"/>
    </source>
</evidence>
<sequence>MFTGRRCLYTQIMERIQSINLARIDWCCADHGMTRDELAREIDIAPASFAKVMAGEAGLTFNQLRKLAAFLGRGTLFFMDPGPVNEAKVHSPQFRTLSNQKPELSHRLKLLIERVERQRAVFMHRNFKMPMHEQVQKVVDLKSKPENASHWSTRQMSRETGISPASVMRIWHAFGIKPHLEKTFKLSTDPLFVDKVQDIVGLYLNPPERALVLCVDEKSQIQALNRTQPGLPLAPGNPATRTHDYKRYGTTSLFAALDVATGEVIGRLKRQHRSVEFLSFLKEVDASVPSDVPIHLIMDNYATHKTDKVKAWLAAHPRYSIHFTPTSASWMNLVERFFSTLSEKWIKRKAHVSVKDLEASIEHYLETYNQNPKPFRWHKKADEILGSVARAAKALGK</sequence>
<dbReference type="EMBL" id="RBON01000178">
    <property type="protein sequence ID" value="RMM67666.1"/>
    <property type="molecule type" value="Genomic_DNA"/>
</dbReference>
<evidence type="ECO:0000313" key="2">
    <source>
        <dbReference type="EMBL" id="RMM67666.1"/>
    </source>
</evidence>
<dbReference type="Gene3D" id="3.30.420.10">
    <property type="entry name" value="Ribonuclease H-like superfamily/Ribonuclease H"/>
    <property type="match status" value="1"/>
</dbReference>
<accession>A0A3M3G0R3</accession>
<dbReference type="PROSITE" id="PS50994">
    <property type="entry name" value="INTEGRASE"/>
    <property type="match status" value="1"/>
</dbReference>
<dbReference type="InterPro" id="IPR036397">
    <property type="entry name" value="RNaseH_sf"/>
</dbReference>
<feature type="domain" description="Integrase catalytic" evidence="1">
    <location>
        <begin position="231"/>
        <end position="393"/>
    </location>
</feature>
<organism evidence="2 3">
    <name type="scientific">Pseudomonas savastanoi pv. glycinea</name>
    <name type="common">Pseudomonas syringae pv. glycinea</name>
    <dbReference type="NCBI Taxonomy" id="318"/>
    <lineage>
        <taxon>Bacteria</taxon>
        <taxon>Pseudomonadati</taxon>
        <taxon>Pseudomonadota</taxon>
        <taxon>Gammaproteobacteria</taxon>
        <taxon>Pseudomonadales</taxon>
        <taxon>Pseudomonadaceae</taxon>
        <taxon>Pseudomonas</taxon>
    </lineage>
</organism>
<proteinExistence type="predicted"/>
<dbReference type="GO" id="GO:0015074">
    <property type="term" value="P:DNA integration"/>
    <property type="evidence" value="ECO:0007669"/>
    <property type="project" value="InterPro"/>
</dbReference>
<dbReference type="AlphaFoldDB" id="A0A3M3G0R3"/>
<dbReference type="Pfam" id="PF13358">
    <property type="entry name" value="DDE_3"/>
    <property type="match status" value="1"/>
</dbReference>
<dbReference type="PANTHER" id="PTHR30347">
    <property type="entry name" value="POTASSIUM CHANNEL RELATED"/>
    <property type="match status" value="1"/>
</dbReference>
<evidence type="ECO:0000313" key="3">
    <source>
        <dbReference type="Proteomes" id="UP000276829"/>
    </source>
</evidence>
<name>A0A3M3G0R3_PSESG</name>
<dbReference type="InterPro" id="IPR001387">
    <property type="entry name" value="Cro/C1-type_HTH"/>
</dbReference>
<dbReference type="InterPro" id="IPR012337">
    <property type="entry name" value="RNaseH-like_sf"/>
</dbReference>
<reference evidence="2 3" key="1">
    <citation type="submission" date="2018-08" db="EMBL/GenBank/DDBJ databases">
        <title>Recombination of ecologically and evolutionarily significant loci maintains genetic cohesion in the Pseudomonas syringae species complex.</title>
        <authorList>
            <person name="Dillon M."/>
            <person name="Thakur S."/>
            <person name="Almeida R.N.D."/>
            <person name="Weir B.S."/>
            <person name="Guttman D.S."/>
        </authorList>
    </citation>
    <scope>NUCLEOTIDE SEQUENCE [LARGE SCALE GENOMIC DNA]</scope>
    <source>
        <strain evidence="2 3">ICMP 4324</strain>
    </source>
</reference>
<dbReference type="Pfam" id="PF13443">
    <property type="entry name" value="HTH_26"/>
    <property type="match status" value="1"/>
</dbReference>
<dbReference type="NCBIfam" id="NF033545">
    <property type="entry name" value="transpos_IS630"/>
    <property type="match status" value="1"/>
</dbReference>
<dbReference type="GO" id="GO:0003677">
    <property type="term" value="F:DNA binding"/>
    <property type="evidence" value="ECO:0007669"/>
    <property type="project" value="InterPro"/>
</dbReference>
<dbReference type="InterPro" id="IPR010982">
    <property type="entry name" value="Lambda_DNA-bd_dom_sf"/>
</dbReference>
<dbReference type="InterPro" id="IPR001584">
    <property type="entry name" value="Integrase_cat-core"/>
</dbReference>
<protein>
    <recommendedName>
        <fullName evidence="1">Integrase catalytic domain-containing protein</fullName>
    </recommendedName>
</protein>
<comment type="caution">
    <text evidence="2">The sequence shown here is derived from an EMBL/GenBank/DDBJ whole genome shotgun (WGS) entry which is preliminary data.</text>
</comment>
<dbReference type="SUPFAM" id="SSF47413">
    <property type="entry name" value="lambda repressor-like DNA-binding domains"/>
    <property type="match status" value="1"/>
</dbReference>
<dbReference type="InterPro" id="IPR047655">
    <property type="entry name" value="Transpos_IS630-like"/>
</dbReference>
<dbReference type="CDD" id="cd00093">
    <property type="entry name" value="HTH_XRE"/>
    <property type="match status" value="1"/>
</dbReference>